<dbReference type="AlphaFoldDB" id="A0AAE0XE88"/>
<proteinExistence type="predicted"/>
<comment type="caution">
    <text evidence="2">The sequence shown here is derived from an EMBL/GenBank/DDBJ whole genome shotgun (WGS) entry which is preliminary data.</text>
</comment>
<reference evidence="2" key="1">
    <citation type="journal article" date="2023" name="G3 (Bethesda)">
        <title>A reference genome for the long-term kleptoplast-retaining sea slug Elysia crispata morphotype clarki.</title>
        <authorList>
            <person name="Eastman K.E."/>
            <person name="Pendleton A.L."/>
            <person name="Shaikh M.A."/>
            <person name="Suttiyut T."/>
            <person name="Ogas R."/>
            <person name="Tomko P."/>
            <person name="Gavelis G."/>
            <person name="Widhalm J.R."/>
            <person name="Wisecaver J.H."/>
        </authorList>
    </citation>
    <scope>NUCLEOTIDE SEQUENCE</scope>
    <source>
        <strain evidence="2">ECLA1</strain>
    </source>
</reference>
<evidence type="ECO:0000313" key="2">
    <source>
        <dbReference type="EMBL" id="KAK3691225.1"/>
    </source>
</evidence>
<keyword evidence="3" id="KW-1185">Reference proteome</keyword>
<dbReference type="PANTHER" id="PTHR46599">
    <property type="entry name" value="PIGGYBAC TRANSPOSABLE ELEMENT-DERIVED PROTEIN 4"/>
    <property type="match status" value="1"/>
</dbReference>
<accession>A0AAE0XE88</accession>
<feature type="domain" description="PiggyBac transposable element-derived protein" evidence="1">
    <location>
        <begin position="45"/>
        <end position="241"/>
    </location>
</feature>
<name>A0AAE0XE88_9GAST</name>
<dbReference type="Proteomes" id="UP001283361">
    <property type="component" value="Unassembled WGS sequence"/>
</dbReference>
<protein>
    <recommendedName>
        <fullName evidence="1">PiggyBac transposable element-derived protein domain-containing protein</fullName>
    </recommendedName>
</protein>
<gene>
    <name evidence="2" type="ORF">RRG08_003264</name>
</gene>
<dbReference type="Pfam" id="PF13843">
    <property type="entry name" value="DDE_Tnp_1_7"/>
    <property type="match status" value="1"/>
</dbReference>
<dbReference type="PANTHER" id="PTHR46599:SF3">
    <property type="entry name" value="PIGGYBAC TRANSPOSABLE ELEMENT-DERIVED PROTEIN 4"/>
    <property type="match status" value="1"/>
</dbReference>
<organism evidence="2 3">
    <name type="scientific">Elysia crispata</name>
    <name type="common">lettuce slug</name>
    <dbReference type="NCBI Taxonomy" id="231223"/>
    <lineage>
        <taxon>Eukaryota</taxon>
        <taxon>Metazoa</taxon>
        <taxon>Spiralia</taxon>
        <taxon>Lophotrochozoa</taxon>
        <taxon>Mollusca</taxon>
        <taxon>Gastropoda</taxon>
        <taxon>Heterobranchia</taxon>
        <taxon>Euthyneura</taxon>
        <taxon>Panpulmonata</taxon>
        <taxon>Sacoglossa</taxon>
        <taxon>Placobranchoidea</taxon>
        <taxon>Plakobranchidae</taxon>
        <taxon>Elysia</taxon>
    </lineage>
</organism>
<sequence>MEERKRGGLMVIKYPLGRGQNAKGVSPDLNLNEDSSSLDCLFVVFTYEIIASLLDSNNNYAAELCAKNRPARRYSVFLDFQPVSRDEFLRFLAVLMAMGLNSRYSIRSYWSHAPDECTPWYSQTMPPKRFEAIYHTFLHTAGANAESHEKIRPFLNKLAISFQGAYYPNQKVSVDEIVIGYHVGWKFKQFNASKSSKYHIKTFGLCDSETGYVVNIFTHYGSTTAYHPDLDPKSAQAIRVFEKCHSIKATTYSQIAFINPCLC</sequence>
<evidence type="ECO:0000313" key="3">
    <source>
        <dbReference type="Proteomes" id="UP001283361"/>
    </source>
</evidence>
<evidence type="ECO:0000259" key="1">
    <source>
        <dbReference type="Pfam" id="PF13843"/>
    </source>
</evidence>
<dbReference type="InterPro" id="IPR029526">
    <property type="entry name" value="PGBD"/>
</dbReference>
<dbReference type="EMBL" id="JAWDGP010008101">
    <property type="protein sequence ID" value="KAK3691225.1"/>
    <property type="molecule type" value="Genomic_DNA"/>
</dbReference>